<organism evidence="4">
    <name type="scientific">Candidatus Kentrum sp. FM</name>
    <dbReference type="NCBI Taxonomy" id="2126340"/>
    <lineage>
        <taxon>Bacteria</taxon>
        <taxon>Pseudomonadati</taxon>
        <taxon>Pseudomonadota</taxon>
        <taxon>Gammaproteobacteria</taxon>
        <taxon>Candidatus Kentrum</taxon>
    </lineage>
</organism>
<evidence type="ECO:0000313" key="4">
    <source>
        <dbReference type="EMBL" id="VFJ56072.1"/>
    </source>
</evidence>
<protein>
    <recommendedName>
        <fullName evidence="2">DUF2062 domain-containing protein</fullName>
    </recommendedName>
</protein>
<dbReference type="EMBL" id="CAADEZ010000160">
    <property type="protein sequence ID" value="VFJ56048.1"/>
    <property type="molecule type" value="Genomic_DNA"/>
</dbReference>
<reference evidence="4" key="1">
    <citation type="submission" date="2019-02" db="EMBL/GenBank/DDBJ databases">
        <authorList>
            <person name="Gruber-Vodicka R. H."/>
            <person name="Seah K. B. B."/>
        </authorList>
    </citation>
    <scope>NUCLEOTIDE SEQUENCE</scope>
    <source>
        <strain evidence="3">BECK_BZ163</strain>
        <strain evidence="5">BECK_BZ164</strain>
        <strain evidence="4">BECK_BZ165</strain>
    </source>
</reference>
<dbReference type="AlphaFoldDB" id="A0A450SQ23"/>
<evidence type="ECO:0000313" key="3">
    <source>
        <dbReference type="EMBL" id="VFJ56048.1"/>
    </source>
</evidence>
<evidence type="ECO:0000313" key="5">
    <source>
        <dbReference type="EMBL" id="VFK11127.1"/>
    </source>
</evidence>
<proteinExistence type="predicted"/>
<dbReference type="PANTHER" id="PTHR40547">
    <property type="entry name" value="SLL0298 PROTEIN"/>
    <property type="match status" value="1"/>
</dbReference>
<dbReference type="Pfam" id="PF09835">
    <property type="entry name" value="DUF2062"/>
    <property type="match status" value="1"/>
</dbReference>
<keyword evidence="1" id="KW-0472">Membrane</keyword>
<keyword evidence="1" id="KW-0812">Transmembrane</keyword>
<name>A0A450SQ23_9GAMM</name>
<dbReference type="PANTHER" id="PTHR40547:SF1">
    <property type="entry name" value="SLL0298 PROTEIN"/>
    <property type="match status" value="1"/>
</dbReference>
<dbReference type="EMBL" id="CAADFL010000168">
    <property type="protein sequence ID" value="VFK11127.1"/>
    <property type="molecule type" value="Genomic_DNA"/>
</dbReference>
<dbReference type="EMBL" id="CAADFA010000169">
    <property type="protein sequence ID" value="VFJ56072.1"/>
    <property type="molecule type" value="Genomic_DNA"/>
</dbReference>
<dbReference type="InterPro" id="IPR018639">
    <property type="entry name" value="DUF2062"/>
</dbReference>
<accession>A0A450SQ23</accession>
<feature type="domain" description="DUF2062" evidence="2">
    <location>
        <begin position="24"/>
        <end position="164"/>
    </location>
</feature>
<sequence length="170" mass="19194">MIRKHLQRVLPSRSEIHGNVTYTRLFGKLLHNPCLWHLNRNAVARGVSVGIFVAFVPVPFQMLLAAAIAIAIGCNLPIAVVFVWISNPVTIPPIFYAAYKVGAVLLDQAPQTMEFQWTIEWMFAKLADIWQPLLLGSAVLGLAAATVGNLVVRMIWHLPVLRRWYMRQNR</sequence>
<feature type="transmembrane region" description="Helical" evidence="1">
    <location>
        <begin position="62"/>
        <end position="85"/>
    </location>
</feature>
<keyword evidence="1" id="KW-1133">Transmembrane helix</keyword>
<feature type="transmembrane region" description="Helical" evidence="1">
    <location>
        <begin position="133"/>
        <end position="156"/>
    </location>
</feature>
<gene>
    <name evidence="3" type="ORF">BECKFM1743A_GA0114220_101604</name>
    <name evidence="5" type="ORF">BECKFM1743B_GA0114221_101684</name>
    <name evidence="4" type="ORF">BECKFM1743C_GA0114222_101694</name>
</gene>
<evidence type="ECO:0000256" key="1">
    <source>
        <dbReference type="SAM" id="Phobius"/>
    </source>
</evidence>
<evidence type="ECO:0000259" key="2">
    <source>
        <dbReference type="Pfam" id="PF09835"/>
    </source>
</evidence>